<dbReference type="InterPro" id="IPR036291">
    <property type="entry name" value="NAD(P)-bd_dom_sf"/>
</dbReference>
<dbReference type="SUPFAM" id="SSF51735">
    <property type="entry name" value="NAD(P)-binding Rossmann-fold domains"/>
    <property type="match status" value="1"/>
</dbReference>
<evidence type="ECO:0000259" key="1">
    <source>
        <dbReference type="Pfam" id="PF01408"/>
    </source>
</evidence>
<dbReference type="AlphaFoldDB" id="A0AAW6LQI6"/>
<accession>A0AAW6LQI6</accession>
<dbReference type="Gene3D" id="3.30.360.10">
    <property type="entry name" value="Dihydrodipicolinate Reductase, domain 2"/>
    <property type="match status" value="1"/>
</dbReference>
<dbReference type="PANTHER" id="PTHR43377">
    <property type="entry name" value="BILIVERDIN REDUCTASE A"/>
    <property type="match status" value="1"/>
</dbReference>
<dbReference type="InterPro" id="IPR000683">
    <property type="entry name" value="Gfo/Idh/MocA-like_OxRdtase_N"/>
</dbReference>
<dbReference type="Gene3D" id="3.40.50.720">
    <property type="entry name" value="NAD(P)-binding Rossmann-like Domain"/>
    <property type="match status" value="1"/>
</dbReference>
<evidence type="ECO:0000313" key="3">
    <source>
        <dbReference type="EMBL" id="MDE8648446.1"/>
    </source>
</evidence>
<dbReference type="SUPFAM" id="SSF55347">
    <property type="entry name" value="Glyceraldehyde-3-phosphate dehydrogenase-like, C-terminal domain"/>
    <property type="match status" value="1"/>
</dbReference>
<feature type="domain" description="GFO/IDH/MocA-like oxidoreductase" evidence="2">
    <location>
        <begin position="134"/>
        <end position="254"/>
    </location>
</feature>
<dbReference type="PANTHER" id="PTHR43377:SF1">
    <property type="entry name" value="BILIVERDIN REDUCTASE A"/>
    <property type="match status" value="1"/>
</dbReference>
<gene>
    <name evidence="3" type="ORF">PXH69_26100</name>
</gene>
<dbReference type="Proteomes" id="UP001217325">
    <property type="component" value="Unassembled WGS sequence"/>
</dbReference>
<evidence type="ECO:0000259" key="2">
    <source>
        <dbReference type="Pfam" id="PF22725"/>
    </source>
</evidence>
<reference evidence="3" key="1">
    <citation type="submission" date="2023-02" db="EMBL/GenBank/DDBJ databases">
        <title>A novel hydrolase synthesized by Rhodococcus erythropolis HQ is responsible for the detoxification of Zearalenone.</title>
        <authorList>
            <person name="Hu J."/>
            <person name="Xu J."/>
        </authorList>
    </citation>
    <scope>NUCLEOTIDE SEQUENCE</scope>
    <source>
        <strain evidence="3">HQ</strain>
    </source>
</reference>
<comment type="caution">
    <text evidence="3">The sequence shown here is derived from an EMBL/GenBank/DDBJ whole genome shotgun (WGS) entry which is preliminary data.</text>
</comment>
<protein>
    <submittedName>
        <fullName evidence="3">Gfo/Idh/MocA family oxidoreductase</fullName>
    </submittedName>
</protein>
<sequence>MSEQPHLVWGIVGASDIAETRMIPALRRTGHHISSVYSGNADHAEQYARRNEISNGTNKLNDLLSDPLIDAVYISSANDRHLEQVCAAAAAGKHVLCEKPLSTSIDNARKMTAACESAGVVLGVNHHLPAAGTHQAIRRTVARGDIGRILSVSVRHTSLLPERLRGWRLGSTPGSGAVMDLSCHNASVVNPLLGTRALTASAITVAQGDWVTEAEDAASSSILYENNVLVRFHDTFTTPFAPTYVEVHGTAGSLHAADVMTPEPIGSVVLHDRRGSHEIDVEDRRHTYDITLEHFTRATRGDGRPVVDGLDATNALAVSISILESARTGNRVPVDFCGQ</sequence>
<name>A0AAW6LQI6_RHOSG</name>
<dbReference type="GO" id="GO:0000166">
    <property type="term" value="F:nucleotide binding"/>
    <property type="evidence" value="ECO:0007669"/>
    <property type="project" value="InterPro"/>
</dbReference>
<feature type="domain" description="Gfo/Idh/MocA-like oxidoreductase N-terminal" evidence="1">
    <location>
        <begin position="9"/>
        <end position="126"/>
    </location>
</feature>
<dbReference type="EMBL" id="JARDXE010000019">
    <property type="protein sequence ID" value="MDE8648446.1"/>
    <property type="molecule type" value="Genomic_DNA"/>
</dbReference>
<evidence type="ECO:0000313" key="4">
    <source>
        <dbReference type="Proteomes" id="UP001217325"/>
    </source>
</evidence>
<organism evidence="3 4">
    <name type="scientific">Rhodococcus qingshengii</name>
    <dbReference type="NCBI Taxonomy" id="334542"/>
    <lineage>
        <taxon>Bacteria</taxon>
        <taxon>Bacillati</taxon>
        <taxon>Actinomycetota</taxon>
        <taxon>Actinomycetes</taxon>
        <taxon>Mycobacteriales</taxon>
        <taxon>Nocardiaceae</taxon>
        <taxon>Rhodococcus</taxon>
        <taxon>Rhodococcus erythropolis group</taxon>
    </lineage>
</organism>
<dbReference type="InterPro" id="IPR051450">
    <property type="entry name" value="Gfo/Idh/MocA_Oxidoreductases"/>
</dbReference>
<dbReference type="InterPro" id="IPR055170">
    <property type="entry name" value="GFO_IDH_MocA-like_dom"/>
</dbReference>
<dbReference type="RefSeq" id="WP_042923914.1">
    <property type="nucleotide sequence ID" value="NZ_CP064920.1"/>
</dbReference>
<dbReference type="Pfam" id="PF01408">
    <property type="entry name" value="GFO_IDH_MocA"/>
    <property type="match status" value="1"/>
</dbReference>
<proteinExistence type="predicted"/>
<dbReference type="Pfam" id="PF22725">
    <property type="entry name" value="GFO_IDH_MocA_C3"/>
    <property type="match status" value="1"/>
</dbReference>